<comment type="function">
    <text evidence="7">Required for formation of the rod structure of the flagellar apparatus. Together with FliI and FliH, may constitute the export apparatus of flagellin.</text>
</comment>
<keyword evidence="3 7" id="KW-1003">Cell membrane</keyword>
<evidence type="ECO:0000256" key="1">
    <source>
        <dbReference type="ARBA" id="ARBA00004651"/>
    </source>
</evidence>
<keyword evidence="7" id="KW-0653">Protein transport</keyword>
<evidence type="ECO:0000256" key="3">
    <source>
        <dbReference type="ARBA" id="ARBA00022475"/>
    </source>
</evidence>
<dbReference type="Gene3D" id="3.40.50.12790">
    <property type="entry name" value="FHIPEP family, domain 4"/>
    <property type="match status" value="1"/>
</dbReference>
<feature type="transmembrane region" description="Helical" evidence="7">
    <location>
        <begin position="19"/>
        <end position="37"/>
    </location>
</feature>
<feature type="transmembrane region" description="Helical" evidence="7">
    <location>
        <begin position="43"/>
        <end position="62"/>
    </location>
</feature>
<dbReference type="EMBL" id="LO017727">
    <property type="protein sequence ID" value="CRH07002.1"/>
    <property type="molecule type" value="Genomic_DNA"/>
</dbReference>
<organism evidence="8">
    <name type="scientific">Magnetococcus massalia (strain MO-1)</name>
    <dbReference type="NCBI Taxonomy" id="451514"/>
    <lineage>
        <taxon>Bacteria</taxon>
        <taxon>Pseudomonadati</taxon>
        <taxon>Pseudomonadota</taxon>
        <taxon>Magnetococcia</taxon>
        <taxon>Magnetococcales</taxon>
        <taxon>Magnetococcaceae</taxon>
        <taxon>Magnetococcus</taxon>
    </lineage>
</organism>
<name>A0A1S7LJ62_MAGMO</name>
<keyword evidence="7" id="KW-0813">Transport</keyword>
<dbReference type="Gene3D" id="3.40.30.60">
    <property type="entry name" value="FHIPEP family, domain 1"/>
    <property type="match status" value="1"/>
</dbReference>
<keyword evidence="4 7" id="KW-0812">Transmembrane</keyword>
<feature type="transmembrane region" description="Helical" evidence="7">
    <location>
        <begin position="114"/>
        <end position="137"/>
    </location>
</feature>
<evidence type="ECO:0000256" key="5">
    <source>
        <dbReference type="ARBA" id="ARBA00022989"/>
    </source>
</evidence>
<dbReference type="PANTHER" id="PTHR30161:SF1">
    <property type="entry name" value="FLAGELLAR BIOSYNTHESIS PROTEIN FLHA-RELATED"/>
    <property type="match status" value="1"/>
</dbReference>
<evidence type="ECO:0000256" key="7">
    <source>
        <dbReference type="RuleBase" id="RU364093"/>
    </source>
</evidence>
<dbReference type="GO" id="GO:0005886">
    <property type="term" value="C:plasma membrane"/>
    <property type="evidence" value="ECO:0007669"/>
    <property type="project" value="UniProtKB-SubCell"/>
</dbReference>
<dbReference type="InterPro" id="IPR042193">
    <property type="entry name" value="FHIPEP_3"/>
</dbReference>
<keyword evidence="7" id="KW-1006">Bacterial flagellum protein export</keyword>
<feature type="transmembrane region" description="Helical" evidence="7">
    <location>
        <begin position="238"/>
        <end position="265"/>
    </location>
</feature>
<feature type="transmembrane region" description="Helical" evidence="7">
    <location>
        <begin position="206"/>
        <end position="226"/>
    </location>
</feature>
<dbReference type="InterPro" id="IPR042196">
    <property type="entry name" value="FHIPEP_4"/>
</dbReference>
<dbReference type="GO" id="GO:0009306">
    <property type="term" value="P:protein secretion"/>
    <property type="evidence" value="ECO:0007669"/>
    <property type="project" value="InterPro"/>
</dbReference>
<keyword evidence="8" id="KW-0969">Cilium</keyword>
<dbReference type="InterPro" id="IPR042194">
    <property type="entry name" value="FHIPEP_1"/>
</dbReference>
<dbReference type="GO" id="GO:0044780">
    <property type="term" value="P:bacterial-type flagellum assembly"/>
    <property type="evidence" value="ECO:0007669"/>
    <property type="project" value="InterPro"/>
</dbReference>
<dbReference type="InterPro" id="IPR006301">
    <property type="entry name" value="FlhA"/>
</dbReference>
<evidence type="ECO:0000313" key="8">
    <source>
        <dbReference type="EMBL" id="CRH07002.1"/>
    </source>
</evidence>
<accession>A0A1S7LJ62</accession>
<keyword evidence="7" id="KW-1005">Bacterial flagellum biogenesis</keyword>
<dbReference type="NCBIfam" id="TIGR01398">
    <property type="entry name" value="FlhA"/>
    <property type="match status" value="1"/>
</dbReference>
<gene>
    <name evidence="7 8" type="primary">flhA</name>
    <name evidence="8" type="ORF">MAGMO_2855</name>
</gene>
<proteinExistence type="inferred from homology"/>
<dbReference type="PIRSF" id="PIRSF005419">
    <property type="entry name" value="FlhA"/>
    <property type="match status" value="1"/>
</dbReference>
<dbReference type="PANTHER" id="PTHR30161">
    <property type="entry name" value="FLAGELLAR EXPORT PROTEIN, MEMBRANE FLHA SUBUNIT-RELATED"/>
    <property type="match status" value="1"/>
</dbReference>
<evidence type="ECO:0000256" key="4">
    <source>
        <dbReference type="ARBA" id="ARBA00022692"/>
    </source>
</evidence>
<comment type="caution">
    <text evidence="7">Lacks conserved residue(s) required for the propagation of feature annotation.</text>
</comment>
<evidence type="ECO:0000256" key="2">
    <source>
        <dbReference type="ARBA" id="ARBA00008835"/>
    </source>
</evidence>
<keyword evidence="8" id="KW-0282">Flagellum</keyword>
<comment type="similarity">
    <text evidence="2 7">Belongs to the FHIPEP (flagella/HR/invasion proteins export pore) family.</text>
</comment>
<keyword evidence="8" id="KW-0966">Cell projection</keyword>
<keyword evidence="6 7" id="KW-0472">Membrane</keyword>
<dbReference type="PRINTS" id="PR00949">
    <property type="entry name" value="TYPE3IMAPROT"/>
</dbReference>
<dbReference type="AlphaFoldDB" id="A0A1S7LJ62"/>
<sequence>MAAFALPINLNRLKSFTDLYMAVGIILVLAVMIIPLPSEMLDVFLSINIALAIVILLTTVYIHKPLDFSAFPSVLLLATMFRLALNIGTTRLILLHGAEGESAAGEVIRAFGQFVVGGNYVVGVILFSILVIINFIVITKGAGRIAEVAARFTLDKMPGKQMAIDADLNSGLISENEARTRRREIEEESEFFGAMDGASKFVRGDAIAGILITLINIVAGFIIGIAQQDLTAGQSAQIYTILTVGDGLVAQIPALVISAGAGFLVTRASSDSNMADHVGEQLTAQPRVILMSAVVLALFAILPGMPTVSFGSLAIVMGIWSFYLFRRAEQKESQQEQIAVEEAEAEAEAEEPIENYLALDLLRLDVGYGLISLVDESQQGDLLDKIRSIRRQFAMDMGFVVPPIHIKDNLQLKPGEYNFLVKGVEVGLGELRPGNWMAMEGGDVSGQVEGVNTVEPAFGLPATWISPSDRERAEMLGYTVVDPSTVLATHITEMIHNHAHEMLTRQEVQNLLDLVAKNQPKLVEDLIPGVVSLGEVQKVLQGLLRERVSIRDMGTILETIADYGKIIKHPQQMVELVRQSLSRSLVKRYLDDEGNLSALVLGPDAENLVAEAIVEGDYGAYLSLSPRSAQQLLTRVRDDVEKAAAVVVQPVLITGSRVRPFAKQALEGVLPHLVVLSQNEIPANISVNSLGTIHLA</sequence>
<reference evidence="8" key="1">
    <citation type="submission" date="2015-04" db="EMBL/GenBank/DDBJ databases">
        <authorList>
            <person name="Syromyatnikov M.Y."/>
            <person name="Popov V.N."/>
        </authorList>
    </citation>
    <scope>NUCLEOTIDE SEQUENCE</scope>
    <source>
        <strain evidence="8">MO-1</strain>
    </source>
</reference>
<comment type="subcellular location">
    <subcellularLocation>
        <location evidence="1 7">Cell membrane</location>
        <topology evidence="1 7">Multi-pass membrane protein</topology>
    </subcellularLocation>
</comment>
<protein>
    <recommendedName>
        <fullName evidence="7">Flagellar biosynthesis protein FlhA</fullName>
    </recommendedName>
</protein>
<dbReference type="Pfam" id="PF00771">
    <property type="entry name" value="FHIPEP"/>
    <property type="match status" value="1"/>
</dbReference>
<evidence type="ECO:0000256" key="6">
    <source>
        <dbReference type="ARBA" id="ARBA00023136"/>
    </source>
</evidence>
<dbReference type="Gene3D" id="1.10.8.540">
    <property type="entry name" value="FHIPEP family, domain 3"/>
    <property type="match status" value="1"/>
</dbReference>
<keyword evidence="5 7" id="KW-1133">Transmembrane helix</keyword>
<dbReference type="InterPro" id="IPR001712">
    <property type="entry name" value="T3SS_FHIPEP"/>
</dbReference>